<organism evidence="2 3">
    <name type="scientific">Croceibacterium selenioxidans</name>
    <dbReference type="NCBI Taxonomy" id="2838833"/>
    <lineage>
        <taxon>Bacteria</taxon>
        <taxon>Pseudomonadati</taxon>
        <taxon>Pseudomonadota</taxon>
        <taxon>Alphaproteobacteria</taxon>
        <taxon>Sphingomonadales</taxon>
        <taxon>Erythrobacteraceae</taxon>
        <taxon>Croceibacterium</taxon>
    </lineage>
</organism>
<evidence type="ECO:0000313" key="2">
    <source>
        <dbReference type="EMBL" id="MBT2133152.1"/>
    </source>
</evidence>
<dbReference type="Pfam" id="PF21777">
    <property type="entry name" value="SDR-like"/>
    <property type="match status" value="1"/>
</dbReference>
<feature type="domain" description="Short chain dehydrogenase-like proteobacteria" evidence="1">
    <location>
        <begin position="5"/>
        <end position="107"/>
    </location>
</feature>
<name>A0ABS5W208_9SPHN</name>
<comment type="caution">
    <text evidence="2">The sequence shown here is derived from an EMBL/GenBank/DDBJ whole genome shotgun (WGS) entry which is preliminary data.</text>
</comment>
<dbReference type="Proteomes" id="UP000811255">
    <property type="component" value="Unassembled WGS sequence"/>
</dbReference>
<proteinExistence type="predicted"/>
<dbReference type="InterPro" id="IPR048623">
    <property type="entry name" value="SDR-like_proteobact"/>
</dbReference>
<sequence length="115" mass="11971">MMAVIRVGPLPEGALDAAAVFHADVLPRIRAELGQLDPSQDGEGLVIVFPSAPHDHRAWRLAAIQDLARAATPLRVNGIGGEDEAAITRSLAFLATAPGITGQILTVDGKSGEND</sequence>
<evidence type="ECO:0000313" key="3">
    <source>
        <dbReference type="Proteomes" id="UP000811255"/>
    </source>
</evidence>
<gene>
    <name evidence="2" type="ORF">KK137_02295</name>
</gene>
<protein>
    <recommendedName>
        <fullName evidence="1">Short chain dehydrogenase-like proteobacteria domain-containing protein</fullName>
    </recommendedName>
</protein>
<dbReference type="EMBL" id="JAHFVK010000001">
    <property type="protein sequence ID" value="MBT2133152.1"/>
    <property type="molecule type" value="Genomic_DNA"/>
</dbReference>
<reference evidence="2 3" key="1">
    <citation type="submission" date="2021-05" db="EMBL/GenBank/DDBJ databases">
        <title>Croceibacterium sp. LX-88 genome sequence.</title>
        <authorList>
            <person name="Luo X."/>
        </authorList>
    </citation>
    <scope>NUCLEOTIDE SEQUENCE [LARGE SCALE GENOMIC DNA]</scope>
    <source>
        <strain evidence="2 3">LX-88</strain>
    </source>
</reference>
<evidence type="ECO:0000259" key="1">
    <source>
        <dbReference type="Pfam" id="PF21777"/>
    </source>
</evidence>
<keyword evidence="3" id="KW-1185">Reference proteome</keyword>
<accession>A0ABS5W208</accession>